<evidence type="ECO:0000313" key="6">
    <source>
        <dbReference type="Proteomes" id="UP000312594"/>
    </source>
</evidence>
<accession>A0A369MVC6</accession>
<comment type="caution">
    <text evidence="2">The sequence shown here is derived from an EMBL/GenBank/DDBJ whole genome shotgun (WGS) entry which is preliminary data.</text>
</comment>
<proteinExistence type="predicted"/>
<evidence type="ECO:0000313" key="5">
    <source>
        <dbReference type="Proteomes" id="UP000253970"/>
    </source>
</evidence>
<evidence type="ECO:0000313" key="1">
    <source>
        <dbReference type="EMBL" id="RDB71229.1"/>
    </source>
</evidence>
<dbReference type="EMBL" id="PPTX01000002">
    <property type="protein sequence ID" value="RDB81412.1"/>
    <property type="molecule type" value="Genomic_DNA"/>
</dbReference>
<name>A0A369MVC6_EGGLN</name>
<evidence type="ECO:0000313" key="2">
    <source>
        <dbReference type="EMBL" id="RDB81412.1"/>
    </source>
</evidence>
<dbReference type="Proteomes" id="UP000312594">
    <property type="component" value="Unassembled WGS sequence"/>
</dbReference>
<dbReference type="EMBL" id="VEVP01000009">
    <property type="protein sequence ID" value="TNU92105.1"/>
    <property type="molecule type" value="Genomic_DNA"/>
</dbReference>
<evidence type="ECO:0000313" key="3">
    <source>
        <dbReference type="EMBL" id="TNU92105.1"/>
    </source>
</evidence>
<evidence type="ECO:0000313" key="4">
    <source>
        <dbReference type="Proteomes" id="UP000253752"/>
    </source>
</evidence>
<reference evidence="4 5" key="2">
    <citation type="journal article" date="2018" name="Elife">
        <title>Discovery and characterization of a prevalent human gut bacterial enzyme sufficient for the inactivation of a family of plant toxins.</title>
        <authorList>
            <person name="Koppel N."/>
            <person name="Bisanz J.E."/>
            <person name="Pandelia M.E."/>
            <person name="Turnbaugh P.J."/>
            <person name="Balskus E.P."/>
        </authorList>
    </citation>
    <scope>NUCLEOTIDE SEQUENCE [LARGE SCALE GENOMIC DNA]</scope>
    <source>
        <strain evidence="2 4">MR1 #12</strain>
        <strain evidence="1 5">W1 BHI 6</strain>
    </source>
</reference>
<dbReference type="EMBL" id="PPTU01000007">
    <property type="protein sequence ID" value="RDB71229.1"/>
    <property type="molecule type" value="Genomic_DNA"/>
</dbReference>
<gene>
    <name evidence="2" type="ORF">C1872_01695</name>
    <name evidence="1" type="ORF">C1875_05965</name>
    <name evidence="3" type="ORF">FIC87_05465</name>
</gene>
<protein>
    <submittedName>
        <fullName evidence="2">Uncharacterized protein</fullName>
    </submittedName>
</protein>
<dbReference type="Proteomes" id="UP000253970">
    <property type="component" value="Unassembled WGS sequence"/>
</dbReference>
<dbReference type="RefSeq" id="WP_009305301.1">
    <property type="nucleotide sequence ID" value="NZ_AP025575.1"/>
</dbReference>
<dbReference type="AlphaFoldDB" id="A0A369MVC6"/>
<reference evidence="3 6" key="1">
    <citation type="journal article" date="2005" name="Appl. Environ. Microbiol.">
        <title>Intestinal bacterial communities that produce active estrogen-like compounds enterodiol and enterolactone in humans.</title>
        <authorList>
            <person name="Clavel T."/>
            <person name="Henderson G."/>
            <person name="Alpert C.A."/>
            <person name="Philippe C."/>
            <person name="Rigottier-Gois L."/>
            <person name="Dore J."/>
            <person name="Blaut M."/>
        </authorList>
    </citation>
    <scope>NUCLEOTIDE SEQUENCE [LARGE SCALE GENOMIC DNA]</scope>
    <source>
        <strain evidence="3 6">SECO-MT75m2</strain>
    </source>
</reference>
<dbReference type="GeneID" id="69512216"/>
<organism evidence="2 4">
    <name type="scientific">Eggerthella lenta</name>
    <name type="common">Eubacterium lentum</name>
    <dbReference type="NCBI Taxonomy" id="84112"/>
    <lineage>
        <taxon>Bacteria</taxon>
        <taxon>Bacillati</taxon>
        <taxon>Actinomycetota</taxon>
        <taxon>Coriobacteriia</taxon>
        <taxon>Eggerthellales</taxon>
        <taxon>Eggerthellaceae</taxon>
        <taxon>Eggerthella</taxon>
    </lineage>
</organism>
<sequence length="72" mass="8161">MSESKKHDSLSAEELDGVAGGVFFQRDPSESFCPFCSMSTKDPKFKDTHLYLGEGERFCEVECKTYPGDEIW</sequence>
<reference evidence="3" key="3">
    <citation type="submission" date="2019-06" db="EMBL/GenBank/DDBJ databases">
        <authorList>
            <person name="Bisanz J.E."/>
            <person name="Turnbaugh P.J."/>
        </authorList>
    </citation>
    <scope>NUCLEOTIDE SEQUENCE</scope>
    <source>
        <strain evidence="3">SECO-MT75m2</strain>
    </source>
</reference>
<dbReference type="Proteomes" id="UP000253752">
    <property type="component" value="Unassembled WGS sequence"/>
</dbReference>